<keyword evidence="4" id="KW-1185">Reference proteome</keyword>
<sequence length="80" mass="9393">MIINSKECRTEEVKDSNQDHHRCPTERPKKTQDPITKNQILQHEAPIAKITRYYCTKHPKPEKQLITPNREATVTNHLGY</sequence>
<gene>
    <name evidence="2" type="primary">Cnig_chr_II.g6173</name>
    <name evidence="3" type="synonym">Cnig_chr_I.g1483</name>
    <name evidence="3" type="ORF">B9Z55_001483</name>
    <name evidence="2" type="ORF">B9Z55_006173</name>
</gene>
<reference evidence="4" key="1">
    <citation type="submission" date="2017-10" db="EMBL/GenBank/DDBJ databases">
        <title>Rapid genome shrinkage in a self-fertile nematode reveals novel sperm competition proteins.</title>
        <authorList>
            <person name="Yin D."/>
            <person name="Schwarz E.M."/>
            <person name="Thomas C.G."/>
            <person name="Felde R.L."/>
            <person name="Korf I.F."/>
            <person name="Cutter A.D."/>
            <person name="Schartner C.M."/>
            <person name="Ralston E.J."/>
            <person name="Meyer B.J."/>
            <person name="Haag E.S."/>
        </authorList>
    </citation>
    <scope>NUCLEOTIDE SEQUENCE [LARGE SCALE GENOMIC DNA]</scope>
    <source>
        <strain evidence="4">JU1422</strain>
    </source>
</reference>
<feature type="region of interest" description="Disordered" evidence="1">
    <location>
        <begin position="1"/>
        <end position="36"/>
    </location>
</feature>
<dbReference type="EMBL" id="PDUG01000001">
    <property type="protein sequence ID" value="PIC50665.1"/>
    <property type="molecule type" value="Genomic_DNA"/>
</dbReference>
<proteinExistence type="predicted"/>
<name>A0A2G5V3Z3_9PELO</name>
<protein>
    <submittedName>
        <fullName evidence="2">Uncharacterized protein</fullName>
    </submittedName>
</protein>
<evidence type="ECO:0000313" key="2">
    <source>
        <dbReference type="EMBL" id="PIC46499.1"/>
    </source>
</evidence>
<dbReference type="Proteomes" id="UP000230233">
    <property type="component" value="Chromosome II"/>
</dbReference>
<dbReference type="Proteomes" id="UP000230233">
    <property type="component" value="Chromosome I"/>
</dbReference>
<evidence type="ECO:0000313" key="3">
    <source>
        <dbReference type="EMBL" id="PIC50665.1"/>
    </source>
</evidence>
<comment type="caution">
    <text evidence="2">The sequence shown here is derived from an EMBL/GenBank/DDBJ whole genome shotgun (WGS) entry which is preliminary data.</text>
</comment>
<organism evidence="2 4">
    <name type="scientific">Caenorhabditis nigoni</name>
    <dbReference type="NCBI Taxonomy" id="1611254"/>
    <lineage>
        <taxon>Eukaryota</taxon>
        <taxon>Metazoa</taxon>
        <taxon>Ecdysozoa</taxon>
        <taxon>Nematoda</taxon>
        <taxon>Chromadorea</taxon>
        <taxon>Rhabditida</taxon>
        <taxon>Rhabditina</taxon>
        <taxon>Rhabditomorpha</taxon>
        <taxon>Rhabditoidea</taxon>
        <taxon>Rhabditidae</taxon>
        <taxon>Peloderinae</taxon>
        <taxon>Caenorhabditis</taxon>
    </lineage>
</organism>
<dbReference type="AlphaFoldDB" id="A0A2G5V3Z3"/>
<feature type="compositionally biased region" description="Basic and acidic residues" evidence="1">
    <location>
        <begin position="1"/>
        <end position="32"/>
    </location>
</feature>
<reference evidence="2" key="2">
    <citation type="journal article" date="2018" name="Science">
        <title>Rapid genome shrinkage in a self-fertile nematode reveals sperm competition proteins.</title>
        <authorList>
            <person name="Yin D."/>
            <person name="Schwarz E.M."/>
            <person name="Thomas C.G."/>
            <person name="Felde R.L."/>
            <person name="Korf I.F."/>
            <person name="Cutter A.D."/>
            <person name="Schartner C.M."/>
            <person name="Ralston E.J."/>
            <person name="Meyer B.J."/>
            <person name="Haag E.S."/>
        </authorList>
    </citation>
    <scope>NUCLEOTIDE SEQUENCE</scope>
    <source>
        <strain evidence="2">JU1422</strain>
    </source>
</reference>
<evidence type="ECO:0000256" key="1">
    <source>
        <dbReference type="SAM" id="MobiDB-lite"/>
    </source>
</evidence>
<dbReference type="EMBL" id="PDUG01000002">
    <property type="protein sequence ID" value="PIC46499.1"/>
    <property type="molecule type" value="Genomic_DNA"/>
</dbReference>
<evidence type="ECO:0000313" key="4">
    <source>
        <dbReference type="Proteomes" id="UP000230233"/>
    </source>
</evidence>
<accession>A0A2G5V3Z3</accession>